<dbReference type="EMBL" id="MU006786">
    <property type="protein sequence ID" value="KAF2639436.1"/>
    <property type="molecule type" value="Genomic_DNA"/>
</dbReference>
<keyword evidence="2" id="KW-1133">Transmembrane helix</keyword>
<gene>
    <name evidence="3" type="ORF">P280DRAFT_480892</name>
</gene>
<evidence type="ECO:0000313" key="4">
    <source>
        <dbReference type="Proteomes" id="UP000799753"/>
    </source>
</evidence>
<sequence>MTTFSSGPIRTIPTPTLSSNTFAAPSTLPSNEYHGDSPRSQSSGVIVGAVLGSVIFLMVFIIGALLKCRRITQRKAEEKKSNDEEGSVVWTDEYDTDSEISFLELPPLPTSPEQAPGTHRQHPITRQLFSAVSPIHDASPASVDNMKRQTKKAKADSYIYEGGSHNSTHVVGSAAEKDMSRFPGLHSNILHFGHGLDTDRKDME</sequence>
<dbReference type="Proteomes" id="UP000799753">
    <property type="component" value="Unassembled WGS sequence"/>
</dbReference>
<reference evidence="3" key="1">
    <citation type="journal article" date="2020" name="Stud. Mycol.">
        <title>101 Dothideomycetes genomes: a test case for predicting lifestyles and emergence of pathogens.</title>
        <authorList>
            <person name="Haridas S."/>
            <person name="Albert R."/>
            <person name="Binder M."/>
            <person name="Bloem J."/>
            <person name="Labutti K."/>
            <person name="Salamov A."/>
            <person name="Andreopoulos B."/>
            <person name="Baker S."/>
            <person name="Barry K."/>
            <person name="Bills G."/>
            <person name="Bluhm B."/>
            <person name="Cannon C."/>
            <person name="Castanera R."/>
            <person name="Culley D."/>
            <person name="Daum C."/>
            <person name="Ezra D."/>
            <person name="Gonzalez J."/>
            <person name="Henrissat B."/>
            <person name="Kuo A."/>
            <person name="Liang C."/>
            <person name="Lipzen A."/>
            <person name="Lutzoni F."/>
            <person name="Magnuson J."/>
            <person name="Mondo S."/>
            <person name="Nolan M."/>
            <person name="Ohm R."/>
            <person name="Pangilinan J."/>
            <person name="Park H.-J."/>
            <person name="Ramirez L."/>
            <person name="Alfaro M."/>
            <person name="Sun H."/>
            <person name="Tritt A."/>
            <person name="Yoshinaga Y."/>
            <person name="Zwiers L.-H."/>
            <person name="Turgeon B."/>
            <person name="Goodwin S."/>
            <person name="Spatafora J."/>
            <person name="Crous P."/>
            <person name="Grigoriev I."/>
        </authorList>
    </citation>
    <scope>NUCLEOTIDE SEQUENCE</scope>
    <source>
        <strain evidence="3">CBS 473.64</strain>
    </source>
</reference>
<feature type="transmembrane region" description="Helical" evidence="2">
    <location>
        <begin position="45"/>
        <end position="66"/>
    </location>
</feature>
<accession>A0A6A6RV72</accession>
<feature type="region of interest" description="Disordered" evidence="1">
    <location>
        <begin position="1"/>
        <end position="41"/>
    </location>
</feature>
<feature type="compositionally biased region" description="Polar residues" evidence="1">
    <location>
        <begin position="1"/>
        <end position="30"/>
    </location>
</feature>
<evidence type="ECO:0000313" key="3">
    <source>
        <dbReference type="EMBL" id="KAF2639436.1"/>
    </source>
</evidence>
<keyword evidence="2" id="KW-0812">Transmembrane</keyword>
<keyword evidence="2" id="KW-0472">Membrane</keyword>
<name>A0A6A6RV72_9PLEO</name>
<protein>
    <submittedName>
        <fullName evidence="3">Uncharacterized protein</fullName>
    </submittedName>
</protein>
<evidence type="ECO:0000256" key="2">
    <source>
        <dbReference type="SAM" id="Phobius"/>
    </source>
</evidence>
<dbReference type="AlphaFoldDB" id="A0A6A6RV72"/>
<proteinExistence type="predicted"/>
<keyword evidence="4" id="KW-1185">Reference proteome</keyword>
<evidence type="ECO:0000256" key="1">
    <source>
        <dbReference type="SAM" id="MobiDB-lite"/>
    </source>
</evidence>
<organism evidence="3 4">
    <name type="scientific">Massarina eburnea CBS 473.64</name>
    <dbReference type="NCBI Taxonomy" id="1395130"/>
    <lineage>
        <taxon>Eukaryota</taxon>
        <taxon>Fungi</taxon>
        <taxon>Dikarya</taxon>
        <taxon>Ascomycota</taxon>
        <taxon>Pezizomycotina</taxon>
        <taxon>Dothideomycetes</taxon>
        <taxon>Pleosporomycetidae</taxon>
        <taxon>Pleosporales</taxon>
        <taxon>Massarineae</taxon>
        <taxon>Massarinaceae</taxon>
        <taxon>Massarina</taxon>
    </lineage>
</organism>